<keyword evidence="2" id="KW-0472">Membrane</keyword>
<feature type="signal peptide" evidence="3">
    <location>
        <begin position="1"/>
        <end position="33"/>
    </location>
</feature>
<proteinExistence type="predicted"/>
<dbReference type="EMBL" id="CP029190">
    <property type="protein sequence ID" value="QES48580.1"/>
    <property type="molecule type" value="Genomic_DNA"/>
</dbReference>
<evidence type="ECO:0000256" key="3">
    <source>
        <dbReference type="SAM" id="SignalP"/>
    </source>
</evidence>
<reference evidence="4 5" key="1">
    <citation type="submission" date="2018-05" db="EMBL/GenBank/DDBJ databases">
        <title>Streptomyces venezuelae.</title>
        <authorList>
            <person name="Kim W."/>
            <person name="Lee N."/>
            <person name="Cho B.-K."/>
        </authorList>
    </citation>
    <scope>NUCLEOTIDE SEQUENCE [LARGE SCALE GENOMIC DNA]</scope>
    <source>
        <strain evidence="4 5">ATCC 21782</strain>
    </source>
</reference>
<evidence type="ECO:0000256" key="1">
    <source>
        <dbReference type="SAM" id="MobiDB-lite"/>
    </source>
</evidence>
<evidence type="ECO:0000313" key="4">
    <source>
        <dbReference type="EMBL" id="QES48580.1"/>
    </source>
</evidence>
<evidence type="ECO:0000256" key="2">
    <source>
        <dbReference type="SAM" id="Phobius"/>
    </source>
</evidence>
<feature type="chain" id="PRO_5024890728" description="DUF916 domain-containing protein" evidence="3">
    <location>
        <begin position="34"/>
        <end position="338"/>
    </location>
</feature>
<protein>
    <recommendedName>
        <fullName evidence="6">DUF916 domain-containing protein</fullName>
    </recommendedName>
</protein>
<keyword evidence="3" id="KW-0732">Signal</keyword>
<dbReference type="Proteomes" id="UP000325211">
    <property type="component" value="Chromosome"/>
</dbReference>
<keyword evidence="2" id="KW-1133">Transmembrane helix</keyword>
<evidence type="ECO:0008006" key="6">
    <source>
        <dbReference type="Google" id="ProtNLM"/>
    </source>
</evidence>
<sequence>MRAHHRSGAARALAPVAALVLGALLSGAPTARAAEPGWTAEPAARPGAPAARPFFYLEGTPGTVLEDRLALANPTDRERTVTLRGADAYNTADGALAVRPADRPAGNPAGKPPGKPAAAGGWISFGGHATVRIPPRNRAVVPFTVTLPPDAVPGDHPVALVAAEGGHEAGVRVHLRVTGPTLAALTVEDVSVTGRGAAAEVRYTLVNRGNVALTPELALHADGLFGGLPGRPAHRVPVELLPGQRVTLTEPWPGAPKLDAVDLTLTATAPGGARATASVSARFVPWPVAVWAGGGLLVLVGAAPAARFLSRARRTPRPAGPEPAEPSVREPELTGVSK</sequence>
<feature type="region of interest" description="Disordered" evidence="1">
    <location>
        <begin position="312"/>
        <end position="338"/>
    </location>
</feature>
<dbReference type="OrthoDB" id="4336304at2"/>
<dbReference type="RefSeq" id="WP_150208011.1">
    <property type="nucleotide sequence ID" value="NZ_CP029190.1"/>
</dbReference>
<feature type="transmembrane region" description="Helical" evidence="2">
    <location>
        <begin position="288"/>
        <end position="309"/>
    </location>
</feature>
<evidence type="ECO:0000313" key="5">
    <source>
        <dbReference type="Proteomes" id="UP000325211"/>
    </source>
</evidence>
<keyword evidence="2" id="KW-0812">Transmembrane</keyword>
<gene>
    <name evidence="4" type="ORF">DEJ50_12845</name>
</gene>
<dbReference type="AlphaFoldDB" id="A0A5P2D1Y4"/>
<organism evidence="4 5">
    <name type="scientific">Streptomyces venezuelae</name>
    <dbReference type="NCBI Taxonomy" id="54571"/>
    <lineage>
        <taxon>Bacteria</taxon>
        <taxon>Bacillati</taxon>
        <taxon>Actinomycetota</taxon>
        <taxon>Actinomycetes</taxon>
        <taxon>Kitasatosporales</taxon>
        <taxon>Streptomycetaceae</taxon>
        <taxon>Streptomyces</taxon>
    </lineage>
</organism>
<accession>A0A5P2D1Y4</accession>
<name>A0A5P2D1Y4_STRVZ</name>